<dbReference type="AlphaFoldDB" id="A0A381ND30"/>
<dbReference type="HAMAP" id="MF_00074">
    <property type="entry name" value="16SrRNA_methyltr_G"/>
    <property type="match status" value="1"/>
</dbReference>
<name>A0A381ND30_9ZZZZ</name>
<proteinExistence type="inferred from homology"/>
<sequence>MKLIQKYFNDLSRDQLIQFEKLESLYKYWNSKINVISRKDISSLYLKHVLHSLAIAKFIQFSRGTHIIDVGTGGGFPGIPLAILFPDAKFHLIDSIEKKVKVVDAVSNELVLDNVTTQCKRVEDIDDKFDFILTRAVADMSTILKWTVNNISPNSNNLVPNGIIALKGGDLDKELSRVENKKIVAINDYFDDHYFINKKLVYVPVK</sequence>
<dbReference type="InterPro" id="IPR029063">
    <property type="entry name" value="SAM-dependent_MTases_sf"/>
</dbReference>
<dbReference type="Gene3D" id="3.40.50.150">
    <property type="entry name" value="Vaccinia Virus protein VP39"/>
    <property type="match status" value="1"/>
</dbReference>
<keyword evidence="2" id="KW-0698">rRNA processing</keyword>
<dbReference type="SUPFAM" id="SSF53335">
    <property type="entry name" value="S-adenosyl-L-methionine-dependent methyltransferases"/>
    <property type="match status" value="1"/>
</dbReference>
<dbReference type="EMBL" id="UINC01000276">
    <property type="protein sequence ID" value="SUZ52472.1"/>
    <property type="molecule type" value="Genomic_DNA"/>
</dbReference>
<gene>
    <name evidence="4" type="ORF">METZ01_LOCUS5326</name>
</gene>
<dbReference type="PIRSF" id="PIRSF003078">
    <property type="entry name" value="GidB"/>
    <property type="match status" value="1"/>
</dbReference>
<dbReference type="InterPro" id="IPR003682">
    <property type="entry name" value="rRNA_ssu_MeTfrase_G"/>
</dbReference>
<evidence type="ECO:0000256" key="1">
    <source>
        <dbReference type="ARBA" id="ARBA00022490"/>
    </source>
</evidence>
<dbReference type="PANTHER" id="PTHR31760:SF0">
    <property type="entry name" value="S-ADENOSYL-L-METHIONINE-DEPENDENT METHYLTRANSFERASES SUPERFAMILY PROTEIN"/>
    <property type="match status" value="1"/>
</dbReference>
<evidence type="ECO:0000256" key="3">
    <source>
        <dbReference type="ARBA" id="ARBA00022679"/>
    </source>
</evidence>
<dbReference type="GO" id="GO:0005829">
    <property type="term" value="C:cytosol"/>
    <property type="evidence" value="ECO:0007669"/>
    <property type="project" value="TreeGrafter"/>
</dbReference>
<reference evidence="4" key="1">
    <citation type="submission" date="2018-05" db="EMBL/GenBank/DDBJ databases">
        <authorList>
            <person name="Lanie J.A."/>
            <person name="Ng W.-L."/>
            <person name="Kazmierczak K.M."/>
            <person name="Andrzejewski T.M."/>
            <person name="Davidsen T.M."/>
            <person name="Wayne K.J."/>
            <person name="Tettelin H."/>
            <person name="Glass J.I."/>
            <person name="Rusch D."/>
            <person name="Podicherti R."/>
            <person name="Tsui H.-C.T."/>
            <person name="Winkler M.E."/>
        </authorList>
    </citation>
    <scope>NUCLEOTIDE SEQUENCE</scope>
</reference>
<evidence type="ECO:0000313" key="4">
    <source>
        <dbReference type="EMBL" id="SUZ52472.1"/>
    </source>
</evidence>
<dbReference type="Pfam" id="PF02527">
    <property type="entry name" value="GidB"/>
    <property type="match status" value="1"/>
</dbReference>
<evidence type="ECO:0008006" key="5">
    <source>
        <dbReference type="Google" id="ProtNLM"/>
    </source>
</evidence>
<dbReference type="PANTHER" id="PTHR31760">
    <property type="entry name" value="S-ADENOSYL-L-METHIONINE-DEPENDENT METHYLTRANSFERASES SUPERFAMILY PROTEIN"/>
    <property type="match status" value="1"/>
</dbReference>
<organism evidence="4">
    <name type="scientific">marine metagenome</name>
    <dbReference type="NCBI Taxonomy" id="408172"/>
    <lineage>
        <taxon>unclassified sequences</taxon>
        <taxon>metagenomes</taxon>
        <taxon>ecological metagenomes</taxon>
    </lineage>
</organism>
<keyword evidence="1" id="KW-0963">Cytoplasm</keyword>
<accession>A0A381ND30</accession>
<keyword evidence="3" id="KW-0808">Transferase</keyword>
<evidence type="ECO:0000256" key="2">
    <source>
        <dbReference type="ARBA" id="ARBA00022552"/>
    </source>
</evidence>
<dbReference type="GO" id="GO:0070043">
    <property type="term" value="F:rRNA (guanine-N7-)-methyltransferase activity"/>
    <property type="evidence" value="ECO:0007669"/>
    <property type="project" value="TreeGrafter"/>
</dbReference>
<protein>
    <recommendedName>
        <fullName evidence="5">Ribosomal RNA small subunit methyltransferase G</fullName>
    </recommendedName>
</protein>
<dbReference type="NCBIfam" id="TIGR00138">
    <property type="entry name" value="rsmG_gidB"/>
    <property type="match status" value="1"/>
</dbReference>